<comment type="caution">
    <text evidence="2">The sequence shown here is derived from an EMBL/GenBank/DDBJ whole genome shotgun (WGS) entry which is preliminary data.</text>
</comment>
<feature type="compositionally biased region" description="Low complexity" evidence="1">
    <location>
        <begin position="1"/>
        <end position="10"/>
    </location>
</feature>
<keyword evidence="3" id="KW-1185">Reference proteome</keyword>
<proteinExistence type="predicted"/>
<dbReference type="OrthoDB" id="3883282at2759"/>
<evidence type="ECO:0000313" key="2">
    <source>
        <dbReference type="EMBL" id="CAD0112809.1"/>
    </source>
</evidence>
<organism evidence="2 3">
    <name type="scientific">Aureobasidium uvarum</name>
    <dbReference type="NCBI Taxonomy" id="2773716"/>
    <lineage>
        <taxon>Eukaryota</taxon>
        <taxon>Fungi</taxon>
        <taxon>Dikarya</taxon>
        <taxon>Ascomycota</taxon>
        <taxon>Pezizomycotina</taxon>
        <taxon>Dothideomycetes</taxon>
        <taxon>Dothideomycetidae</taxon>
        <taxon>Dothideales</taxon>
        <taxon>Saccotheciaceae</taxon>
        <taxon>Aureobasidium</taxon>
    </lineage>
</organism>
<accession>A0A9N8KR21</accession>
<dbReference type="AlphaFoldDB" id="A0A9N8KR21"/>
<dbReference type="Proteomes" id="UP000745764">
    <property type="component" value="Unassembled WGS sequence"/>
</dbReference>
<reference evidence="2" key="1">
    <citation type="submission" date="2020-06" db="EMBL/GenBank/DDBJ databases">
        <authorList>
            <person name="Onetto C."/>
        </authorList>
    </citation>
    <scope>NUCLEOTIDE SEQUENCE</scope>
</reference>
<protein>
    <submittedName>
        <fullName evidence="2">Uncharacterized protein</fullName>
    </submittedName>
</protein>
<evidence type="ECO:0000256" key="1">
    <source>
        <dbReference type="SAM" id="MobiDB-lite"/>
    </source>
</evidence>
<name>A0A9N8KR21_9PEZI</name>
<evidence type="ECO:0000313" key="3">
    <source>
        <dbReference type="Proteomes" id="UP000745764"/>
    </source>
</evidence>
<gene>
    <name evidence="2" type="ORF">AWRI4620_LOCUS7064</name>
</gene>
<sequence length="106" mass="11643">MTSQRPAVPRAAPPPPSSHEEHEDEQPDDPLGADPGEDRVSKLIDDALQMLEGKKNVGIFCICEQNCHCKGHCKIAARDEQCRCGCFEGFWGNTGLQHEQPMDAGQ</sequence>
<feature type="region of interest" description="Disordered" evidence="1">
    <location>
        <begin position="1"/>
        <end position="41"/>
    </location>
</feature>
<dbReference type="EMBL" id="CAINUL010000015">
    <property type="protein sequence ID" value="CAD0112809.1"/>
    <property type="molecule type" value="Genomic_DNA"/>
</dbReference>